<protein>
    <submittedName>
        <fullName evidence="1">Uncharacterized protein</fullName>
    </submittedName>
</protein>
<dbReference type="Proteomes" id="UP000219338">
    <property type="component" value="Unassembled WGS sequence"/>
</dbReference>
<accession>A0A284RJI2</accession>
<dbReference type="AlphaFoldDB" id="A0A284RJI2"/>
<proteinExistence type="predicted"/>
<reference evidence="2" key="1">
    <citation type="journal article" date="2017" name="Nat. Ecol. Evol.">
        <title>Genome expansion and lineage-specific genetic innovations in the forest pathogenic fungi Armillaria.</title>
        <authorList>
            <person name="Sipos G."/>
            <person name="Prasanna A.N."/>
            <person name="Walter M.C."/>
            <person name="O'Connor E."/>
            <person name="Balint B."/>
            <person name="Krizsan K."/>
            <person name="Kiss B."/>
            <person name="Hess J."/>
            <person name="Varga T."/>
            <person name="Slot J."/>
            <person name="Riley R."/>
            <person name="Boka B."/>
            <person name="Rigling D."/>
            <person name="Barry K."/>
            <person name="Lee J."/>
            <person name="Mihaltcheva S."/>
            <person name="LaButti K."/>
            <person name="Lipzen A."/>
            <person name="Waldron R."/>
            <person name="Moloney N.M."/>
            <person name="Sperisen C."/>
            <person name="Kredics L."/>
            <person name="Vagvoelgyi C."/>
            <person name="Patrignani A."/>
            <person name="Fitzpatrick D."/>
            <person name="Nagy I."/>
            <person name="Doyle S."/>
            <person name="Anderson J.B."/>
            <person name="Grigoriev I.V."/>
            <person name="Gueldener U."/>
            <person name="Muensterkoetter M."/>
            <person name="Nagy L.G."/>
        </authorList>
    </citation>
    <scope>NUCLEOTIDE SEQUENCE [LARGE SCALE GENOMIC DNA]</scope>
    <source>
        <strain evidence="2">C18/9</strain>
    </source>
</reference>
<dbReference type="EMBL" id="FUEG01000009">
    <property type="protein sequence ID" value="SJL08877.1"/>
    <property type="molecule type" value="Genomic_DNA"/>
</dbReference>
<evidence type="ECO:0000313" key="1">
    <source>
        <dbReference type="EMBL" id="SJL08877.1"/>
    </source>
</evidence>
<keyword evidence="2" id="KW-1185">Reference proteome</keyword>
<gene>
    <name evidence="1" type="ORF">ARMOST_12249</name>
</gene>
<evidence type="ECO:0000313" key="2">
    <source>
        <dbReference type="Proteomes" id="UP000219338"/>
    </source>
</evidence>
<organism evidence="1 2">
    <name type="scientific">Armillaria ostoyae</name>
    <name type="common">Armillaria root rot fungus</name>
    <dbReference type="NCBI Taxonomy" id="47428"/>
    <lineage>
        <taxon>Eukaryota</taxon>
        <taxon>Fungi</taxon>
        <taxon>Dikarya</taxon>
        <taxon>Basidiomycota</taxon>
        <taxon>Agaricomycotina</taxon>
        <taxon>Agaricomycetes</taxon>
        <taxon>Agaricomycetidae</taxon>
        <taxon>Agaricales</taxon>
        <taxon>Marasmiineae</taxon>
        <taxon>Physalacriaceae</taxon>
        <taxon>Armillaria</taxon>
    </lineage>
</organism>
<name>A0A284RJI2_ARMOS</name>
<sequence length="135" mass="14745">MTPFSLTAISGTAESANEKACSFEPLIFEGQSLNISRHHLQEYPLPLDRASFTSGNTNSHAQDKIVLRTYAEGGNPFLFDDNLLMLASAGDPSRAMMYLSSSPLLWGLLATLDDDPRVQDGKVPTGSIYPSRRHS</sequence>